<dbReference type="PANTHER" id="PTHR41244">
    <property type="entry name" value="RHAMNAN SYNTHESIS F"/>
    <property type="match status" value="1"/>
</dbReference>
<name>A0A7K1SXS7_9SPHI</name>
<organism evidence="1 2">
    <name type="scientific">Mucilaginibacter arboris</name>
    <dbReference type="NCBI Taxonomy" id="2682090"/>
    <lineage>
        <taxon>Bacteria</taxon>
        <taxon>Pseudomonadati</taxon>
        <taxon>Bacteroidota</taxon>
        <taxon>Sphingobacteriia</taxon>
        <taxon>Sphingobacteriales</taxon>
        <taxon>Sphingobacteriaceae</taxon>
        <taxon>Mucilaginibacter</taxon>
    </lineage>
</organism>
<accession>A0A7K1SXS7</accession>
<dbReference type="Pfam" id="PF14307">
    <property type="entry name" value="Glyco_tran_WbsX"/>
    <property type="match status" value="1"/>
</dbReference>
<keyword evidence="2" id="KW-1185">Reference proteome</keyword>
<dbReference type="InterPro" id="IPR032719">
    <property type="entry name" value="WbsX"/>
</dbReference>
<dbReference type="Gene3D" id="3.20.20.80">
    <property type="entry name" value="Glycosidases"/>
    <property type="match status" value="1"/>
</dbReference>
<gene>
    <name evidence="1" type="ORF">GO621_10935</name>
</gene>
<sequence length="363" mass="43349">MKNKVKLIAIYLPQFHPIPENDKWWGKGFTEWTNVTKAKPQFKGHYQPHLPSDLGFYDLRINEVKEQQASMAKENGIYGFCYYHYWFNGRRILERPFNEILESGKPDFPFMLCWANENWTRVWDGGEKQVLLEQKYSEEDDREHIKYLINSVFKDSRYIRVKGKPVFCIYRSDIFPNIQKTIKIWREEAAEQGMELYLCRMEGFSKNGAEYLQQGFDAAVDFQPDSKSMEIFKKKNPRKLFTRIITRVFKRPIITKIDYNRFVNFMRDYPLPNYKQFPCVTPMWDNTSRRKTGIFIMLNSSPKSYKTWLVNTIKSFSPFSEDENFIFINAWNEWAEGNHLEPDQKWGSAFLEATKEAIMETEN</sequence>
<dbReference type="GO" id="GO:0016787">
    <property type="term" value="F:hydrolase activity"/>
    <property type="evidence" value="ECO:0007669"/>
    <property type="project" value="UniProtKB-KW"/>
</dbReference>
<dbReference type="PANTHER" id="PTHR41244:SF1">
    <property type="entry name" value="GLYCOSYLTRANSFERASE"/>
    <property type="match status" value="1"/>
</dbReference>
<reference evidence="1 2" key="1">
    <citation type="submission" date="2019-12" db="EMBL/GenBank/DDBJ databases">
        <title>Mucilaginibacter sp. HMF7410 genome sequencing and assembly.</title>
        <authorList>
            <person name="Kang H."/>
            <person name="Cha I."/>
            <person name="Kim H."/>
            <person name="Joh K."/>
        </authorList>
    </citation>
    <scope>NUCLEOTIDE SEQUENCE [LARGE SCALE GENOMIC DNA]</scope>
    <source>
        <strain evidence="1 2">HMF7410</strain>
    </source>
</reference>
<protein>
    <submittedName>
        <fullName evidence="1">Glycosyl hydrolase</fullName>
    </submittedName>
</protein>
<keyword evidence="1" id="KW-0378">Hydrolase</keyword>
<dbReference type="RefSeq" id="WP_157566935.1">
    <property type="nucleotide sequence ID" value="NZ_WPIK01000009.1"/>
</dbReference>
<proteinExistence type="predicted"/>
<evidence type="ECO:0000313" key="1">
    <source>
        <dbReference type="EMBL" id="MVN22047.1"/>
    </source>
</evidence>
<dbReference type="CDD" id="cd11579">
    <property type="entry name" value="Glyco_tran_WbsX"/>
    <property type="match status" value="1"/>
</dbReference>
<dbReference type="AlphaFoldDB" id="A0A7K1SXS7"/>
<dbReference type="EMBL" id="WPIK01000009">
    <property type="protein sequence ID" value="MVN22047.1"/>
    <property type="molecule type" value="Genomic_DNA"/>
</dbReference>
<evidence type="ECO:0000313" key="2">
    <source>
        <dbReference type="Proteomes" id="UP000462014"/>
    </source>
</evidence>
<dbReference type="Proteomes" id="UP000462014">
    <property type="component" value="Unassembled WGS sequence"/>
</dbReference>
<comment type="caution">
    <text evidence="1">The sequence shown here is derived from an EMBL/GenBank/DDBJ whole genome shotgun (WGS) entry which is preliminary data.</text>
</comment>